<accession>A0A6J7LP51</accession>
<dbReference type="NCBIfam" id="TIGR03895">
    <property type="entry name" value="protease_PatA"/>
    <property type="match status" value="1"/>
</dbReference>
<keyword evidence="4" id="KW-0720">Serine protease</keyword>
<dbReference type="InterPro" id="IPR050131">
    <property type="entry name" value="Peptidase_S8_subtilisin-like"/>
</dbReference>
<dbReference type="PROSITE" id="PS51892">
    <property type="entry name" value="SUBTILASE"/>
    <property type="match status" value="1"/>
</dbReference>
<organism evidence="8">
    <name type="scientific">freshwater metagenome</name>
    <dbReference type="NCBI Taxonomy" id="449393"/>
    <lineage>
        <taxon>unclassified sequences</taxon>
        <taxon>metagenomes</taxon>
        <taxon>ecological metagenomes</taxon>
    </lineage>
</organism>
<dbReference type="Pfam" id="PF18047">
    <property type="entry name" value="PatG_D"/>
    <property type="match status" value="1"/>
</dbReference>
<dbReference type="GO" id="GO:0006508">
    <property type="term" value="P:proteolysis"/>
    <property type="evidence" value="ECO:0007669"/>
    <property type="project" value="UniProtKB-KW"/>
</dbReference>
<evidence type="ECO:0000259" key="7">
    <source>
        <dbReference type="Pfam" id="PF18065"/>
    </source>
</evidence>
<evidence type="ECO:0000256" key="4">
    <source>
        <dbReference type="ARBA" id="ARBA00022825"/>
    </source>
</evidence>
<dbReference type="SUPFAM" id="SSF52743">
    <property type="entry name" value="Subtilisin-like"/>
    <property type="match status" value="1"/>
</dbReference>
<dbReference type="InterPro" id="IPR015500">
    <property type="entry name" value="Peptidase_S8_subtilisin-rel"/>
</dbReference>
<dbReference type="InterPro" id="IPR040483">
    <property type="entry name" value="PatG_dom"/>
</dbReference>
<dbReference type="InterPro" id="IPR000209">
    <property type="entry name" value="Peptidase_S8/S53_dom"/>
</dbReference>
<dbReference type="Gene3D" id="3.40.50.200">
    <property type="entry name" value="Peptidase S8/S53 domain"/>
    <property type="match status" value="1"/>
</dbReference>
<evidence type="ECO:0000256" key="3">
    <source>
        <dbReference type="ARBA" id="ARBA00022801"/>
    </source>
</evidence>
<dbReference type="GO" id="GO:0005615">
    <property type="term" value="C:extracellular space"/>
    <property type="evidence" value="ECO:0007669"/>
    <property type="project" value="TreeGrafter"/>
</dbReference>
<keyword evidence="3" id="KW-0378">Hydrolase</keyword>
<dbReference type="InterPro" id="IPR023830">
    <property type="entry name" value="Peptidase_S8A_PatG"/>
</dbReference>
<dbReference type="PANTHER" id="PTHR43806:SF11">
    <property type="entry name" value="CEREVISIN-RELATED"/>
    <property type="match status" value="1"/>
</dbReference>
<evidence type="ECO:0000256" key="2">
    <source>
        <dbReference type="ARBA" id="ARBA00022670"/>
    </source>
</evidence>
<dbReference type="PRINTS" id="PR00723">
    <property type="entry name" value="SUBTILISIN"/>
</dbReference>
<feature type="domain" description="Peptidase S8/S53" evidence="5">
    <location>
        <begin position="26"/>
        <end position="258"/>
    </location>
</feature>
<dbReference type="PROSITE" id="PS00138">
    <property type="entry name" value="SUBTILASE_SER"/>
    <property type="match status" value="1"/>
</dbReference>
<keyword evidence="2" id="KW-0645">Protease</keyword>
<dbReference type="InterPro" id="IPR040636">
    <property type="entry name" value="PatG_C"/>
</dbReference>
<dbReference type="Pfam" id="PF18065">
    <property type="entry name" value="PatG_C"/>
    <property type="match status" value="1"/>
</dbReference>
<evidence type="ECO:0000256" key="1">
    <source>
        <dbReference type="ARBA" id="ARBA00011073"/>
    </source>
</evidence>
<dbReference type="EMBL" id="CAFBNE010000156">
    <property type="protein sequence ID" value="CAB4968413.1"/>
    <property type="molecule type" value="Genomic_DNA"/>
</dbReference>
<evidence type="ECO:0000313" key="8">
    <source>
        <dbReference type="EMBL" id="CAB4968413.1"/>
    </source>
</evidence>
<sequence length="610" mass="64102">MDPHRNLGLVAGLRQLREDAGGGSPEVVVAVIDGPVDVNHAVFAGARVRALGADSGVLGAEDQLARHGTHVASILFGQPGTSVEGICPNVTGIFITVYDERTGRAPQLEIARAIDRAIAEGAQIINFSGGQYSDSGTADQWLQQAVARCEEAGVLLIAAAGNDGCDCLHVPAASPSVLAVGACDDDGAPLDFSNFGHLYATSGIVAPGQDVLGALPGAGTTQDSGTSLAAPIVTGVAALLLSRDPGRTPLQIREILLRGVEQCDSNVHEYCRRLLAGHLSIEGALTHMNDIGSAMEASGAAPSCGCGGSMPVPQASAAGASPSMADAPDAGGLVYALGTISYDFGTEARRDSFKQLMPPVEVDGIVVPPNPYDARQMVAYLADRPYEARALIWTLNIELTPVYALEPAGAFAAILYEKFVEMLAGEVLAESDEDHIQRVSIPGRLTDRHSRLFSGQVVPVLQGENLRGAYGWKTNALVSQAAAAVGGRKGSKSDVASISENLRGFLDRVYYDLRNLGVLSSDRALNFAATNAFQAAAVFSEALGAGMQLESVETERSPFARADADAWDVKLKFFDPENTRRARRVYRFTVDVSDTMPVTLGEVRSWTAAN</sequence>
<feature type="domain" description="PatG C-terminal" evidence="7">
    <location>
        <begin position="497"/>
        <end position="606"/>
    </location>
</feature>
<dbReference type="AlphaFoldDB" id="A0A6J7LP51"/>
<dbReference type="Pfam" id="PF00082">
    <property type="entry name" value="Peptidase_S8"/>
    <property type="match status" value="1"/>
</dbReference>
<gene>
    <name evidence="8" type="ORF">UFOPK3772_03100</name>
</gene>
<evidence type="ECO:0000259" key="5">
    <source>
        <dbReference type="Pfam" id="PF00082"/>
    </source>
</evidence>
<reference evidence="8" key="1">
    <citation type="submission" date="2020-05" db="EMBL/GenBank/DDBJ databases">
        <authorList>
            <person name="Chiriac C."/>
            <person name="Salcher M."/>
            <person name="Ghai R."/>
            <person name="Kavagutti S V."/>
        </authorList>
    </citation>
    <scope>NUCLEOTIDE SEQUENCE</scope>
</reference>
<dbReference type="PANTHER" id="PTHR43806">
    <property type="entry name" value="PEPTIDASE S8"/>
    <property type="match status" value="1"/>
</dbReference>
<proteinExistence type="inferred from homology"/>
<name>A0A6J7LP51_9ZZZZ</name>
<protein>
    <submittedName>
        <fullName evidence="8">Unannotated protein</fullName>
    </submittedName>
</protein>
<comment type="similarity">
    <text evidence="1">Belongs to the peptidase S8 family.</text>
</comment>
<dbReference type="GO" id="GO:0004252">
    <property type="term" value="F:serine-type endopeptidase activity"/>
    <property type="evidence" value="ECO:0007669"/>
    <property type="project" value="InterPro"/>
</dbReference>
<evidence type="ECO:0000259" key="6">
    <source>
        <dbReference type="Pfam" id="PF18047"/>
    </source>
</evidence>
<feature type="domain" description="PatG" evidence="6">
    <location>
        <begin position="334"/>
        <end position="444"/>
    </location>
</feature>
<dbReference type="InterPro" id="IPR036852">
    <property type="entry name" value="Peptidase_S8/S53_dom_sf"/>
</dbReference>
<dbReference type="InterPro" id="IPR023828">
    <property type="entry name" value="Peptidase_S8_Ser-AS"/>
</dbReference>